<proteinExistence type="predicted"/>
<dbReference type="AlphaFoldDB" id="A0A1G9TZ31"/>
<dbReference type="GO" id="GO:0016491">
    <property type="term" value="F:oxidoreductase activity"/>
    <property type="evidence" value="ECO:0007669"/>
    <property type="project" value="UniProtKB-KW"/>
</dbReference>
<dbReference type="Gene3D" id="3.90.180.10">
    <property type="entry name" value="Medium-chain alcohol dehydrogenases, catalytic domain"/>
    <property type="match status" value="2"/>
</dbReference>
<name>A0A1G9TZ31_ALLAB</name>
<evidence type="ECO:0000259" key="4">
    <source>
        <dbReference type="Pfam" id="PF08240"/>
    </source>
</evidence>
<dbReference type="SUPFAM" id="SSF51735">
    <property type="entry name" value="NAD(P)-binding Rossmann-fold domains"/>
    <property type="match status" value="1"/>
</dbReference>
<dbReference type="Gene3D" id="3.40.50.720">
    <property type="entry name" value="NAD(P)-binding Rossmann-like Domain"/>
    <property type="match status" value="1"/>
</dbReference>
<accession>A0A1G9TZ31</accession>
<comment type="cofactor">
    <cofactor evidence="1">
        <name>Zn(2+)</name>
        <dbReference type="ChEBI" id="CHEBI:29105"/>
    </cofactor>
</comment>
<dbReference type="InterPro" id="IPR011032">
    <property type="entry name" value="GroES-like_sf"/>
</dbReference>
<dbReference type="STRING" id="211114.SAMN04489726_2078"/>
<dbReference type="InterPro" id="IPR013154">
    <property type="entry name" value="ADH-like_N"/>
</dbReference>
<gene>
    <name evidence="5" type="ORF">SAMN04489726_2078</name>
</gene>
<dbReference type="EMBL" id="LT629701">
    <property type="protein sequence ID" value="SDM52936.1"/>
    <property type="molecule type" value="Genomic_DNA"/>
</dbReference>
<dbReference type="Pfam" id="PF00107">
    <property type="entry name" value="ADH_zinc_N"/>
    <property type="match status" value="1"/>
</dbReference>
<dbReference type="Pfam" id="PF08240">
    <property type="entry name" value="ADH_N"/>
    <property type="match status" value="1"/>
</dbReference>
<dbReference type="PANTHER" id="PTHR43401:SF2">
    <property type="entry name" value="L-THREONINE 3-DEHYDROGENASE"/>
    <property type="match status" value="1"/>
</dbReference>
<dbReference type="InterPro" id="IPR036291">
    <property type="entry name" value="NAD(P)-bd_dom_sf"/>
</dbReference>
<organism evidence="5 6">
    <name type="scientific">Allokutzneria albata</name>
    <name type="common">Kibdelosporangium albatum</name>
    <dbReference type="NCBI Taxonomy" id="211114"/>
    <lineage>
        <taxon>Bacteria</taxon>
        <taxon>Bacillati</taxon>
        <taxon>Actinomycetota</taxon>
        <taxon>Actinomycetes</taxon>
        <taxon>Pseudonocardiales</taxon>
        <taxon>Pseudonocardiaceae</taxon>
        <taxon>Allokutzneria</taxon>
    </lineage>
</organism>
<keyword evidence="2" id="KW-0560">Oxidoreductase</keyword>
<feature type="domain" description="Alcohol dehydrogenase-like N-terminal" evidence="4">
    <location>
        <begin position="29"/>
        <end position="98"/>
    </location>
</feature>
<evidence type="ECO:0000256" key="1">
    <source>
        <dbReference type="ARBA" id="ARBA00001947"/>
    </source>
</evidence>
<reference evidence="5 6" key="1">
    <citation type="submission" date="2016-10" db="EMBL/GenBank/DDBJ databases">
        <authorList>
            <person name="de Groot N.N."/>
        </authorList>
    </citation>
    <scope>NUCLEOTIDE SEQUENCE [LARGE SCALE GENOMIC DNA]</scope>
    <source>
        <strain evidence="5 6">DSM 44149</strain>
    </source>
</reference>
<evidence type="ECO:0000259" key="3">
    <source>
        <dbReference type="Pfam" id="PF00107"/>
    </source>
</evidence>
<protein>
    <submittedName>
        <fullName evidence="5">L-iditol 2-dehydrogenase</fullName>
    </submittedName>
</protein>
<evidence type="ECO:0000313" key="5">
    <source>
        <dbReference type="EMBL" id="SDM52936.1"/>
    </source>
</evidence>
<dbReference type="Proteomes" id="UP000183376">
    <property type="component" value="Chromosome I"/>
</dbReference>
<feature type="domain" description="Alcohol dehydrogenase-like C-terminal" evidence="3">
    <location>
        <begin position="163"/>
        <end position="295"/>
    </location>
</feature>
<evidence type="ECO:0000256" key="2">
    <source>
        <dbReference type="ARBA" id="ARBA00023002"/>
    </source>
</evidence>
<dbReference type="InterPro" id="IPR013149">
    <property type="entry name" value="ADH-like_C"/>
</dbReference>
<dbReference type="InterPro" id="IPR050129">
    <property type="entry name" value="Zn_alcohol_dh"/>
</dbReference>
<evidence type="ECO:0000313" key="6">
    <source>
        <dbReference type="Proteomes" id="UP000183376"/>
    </source>
</evidence>
<dbReference type="RefSeq" id="WP_030432863.1">
    <property type="nucleotide sequence ID" value="NZ_JOEF01000033.1"/>
</dbReference>
<sequence length="338" mass="36560">MSQLRGEAAILVGPGRLEVEEVPVRELADGEVLVRNTVGAICGSDVHRVRAESPFFRDMNDHPFPCPPGYPGHEGLGEVLESRSPKFRPGEIVLTVPNHAYMASFAKYQTISDQFLLHVPSDGSPMHYLMAQQLGTVVYALKKFWPEPTPGRSAAVVGVGSAGMLFVQMLKHRGFERVVAVDLDPGRLALARKLGADETVLVPDQSVSVLDPASGSPVENFDVELAIEAAGTDSARDYAMAMVGLRGRLGFFGMPEAHGMQVPYASLFGKQITLATAVGAQLEPNLASFRESLELIVADEIAVKDHITHTFDLKRIDEAFELAHSRADGVVKVGITYD</sequence>
<dbReference type="SUPFAM" id="SSF50129">
    <property type="entry name" value="GroES-like"/>
    <property type="match status" value="1"/>
</dbReference>
<dbReference type="OrthoDB" id="9797931at2"/>
<dbReference type="eggNOG" id="COG1063">
    <property type="taxonomic scope" value="Bacteria"/>
</dbReference>
<dbReference type="PANTHER" id="PTHR43401">
    <property type="entry name" value="L-THREONINE 3-DEHYDROGENASE"/>
    <property type="match status" value="1"/>
</dbReference>
<keyword evidence="6" id="KW-1185">Reference proteome</keyword>